<accession>A0A166AWN7</accession>
<dbReference type="OrthoDB" id="2689033at2759"/>
<dbReference type="InParanoid" id="A0A166AWN7"/>
<evidence type="ECO:0000313" key="2">
    <source>
        <dbReference type="Proteomes" id="UP000077266"/>
    </source>
</evidence>
<proteinExistence type="predicted"/>
<gene>
    <name evidence="1" type="ORF">EXIGLDRAFT_765887</name>
</gene>
<organism evidence="1 2">
    <name type="scientific">Exidia glandulosa HHB12029</name>
    <dbReference type="NCBI Taxonomy" id="1314781"/>
    <lineage>
        <taxon>Eukaryota</taxon>
        <taxon>Fungi</taxon>
        <taxon>Dikarya</taxon>
        <taxon>Basidiomycota</taxon>
        <taxon>Agaricomycotina</taxon>
        <taxon>Agaricomycetes</taxon>
        <taxon>Auriculariales</taxon>
        <taxon>Exidiaceae</taxon>
        <taxon>Exidia</taxon>
    </lineage>
</organism>
<sequence length="205" mass="23448">MAMWVENVEGGVDLLKQTICLGVIAEGLCPSLDEEEIQQQVFDVNIYNKDYAPYPSEEMLFTDMLDNFPCLRLSNAHMEDMANPQVAEHLIFYPKLKPSSITNTWEMSWWLELLPDQLIPMVHVGLHKFFVNKLALLHSGEFVIPYMWVTYEGVLSGLCHKCTYNETTHVLTVLETTTHVEVALLVCSNFLFEVALLVCSFIDLQ</sequence>
<dbReference type="EMBL" id="KV425951">
    <property type="protein sequence ID" value="KZV95809.1"/>
    <property type="molecule type" value="Genomic_DNA"/>
</dbReference>
<evidence type="ECO:0000313" key="1">
    <source>
        <dbReference type="EMBL" id="KZV95809.1"/>
    </source>
</evidence>
<dbReference type="AlphaFoldDB" id="A0A166AWN7"/>
<keyword evidence="2" id="KW-1185">Reference proteome</keyword>
<reference evidence="1 2" key="1">
    <citation type="journal article" date="2016" name="Mol. Biol. Evol.">
        <title>Comparative Genomics of Early-Diverging Mushroom-Forming Fungi Provides Insights into the Origins of Lignocellulose Decay Capabilities.</title>
        <authorList>
            <person name="Nagy L.G."/>
            <person name="Riley R."/>
            <person name="Tritt A."/>
            <person name="Adam C."/>
            <person name="Daum C."/>
            <person name="Floudas D."/>
            <person name="Sun H."/>
            <person name="Yadav J.S."/>
            <person name="Pangilinan J."/>
            <person name="Larsson K.H."/>
            <person name="Matsuura K."/>
            <person name="Barry K."/>
            <person name="Labutti K."/>
            <person name="Kuo R."/>
            <person name="Ohm R.A."/>
            <person name="Bhattacharya S.S."/>
            <person name="Shirouzu T."/>
            <person name="Yoshinaga Y."/>
            <person name="Martin F.M."/>
            <person name="Grigoriev I.V."/>
            <person name="Hibbett D.S."/>
        </authorList>
    </citation>
    <scope>NUCLEOTIDE SEQUENCE [LARGE SCALE GENOMIC DNA]</scope>
    <source>
        <strain evidence="1 2">HHB12029</strain>
    </source>
</reference>
<dbReference type="STRING" id="1314781.A0A166AWN7"/>
<dbReference type="Proteomes" id="UP000077266">
    <property type="component" value="Unassembled WGS sequence"/>
</dbReference>
<name>A0A166AWN7_EXIGL</name>
<protein>
    <submittedName>
        <fullName evidence="1">Uncharacterized protein</fullName>
    </submittedName>
</protein>